<evidence type="ECO:0000313" key="1">
    <source>
        <dbReference type="EMBL" id="CUO81528.1"/>
    </source>
</evidence>
<sequence>MIKIRLTYADDEEKDIAIEKIKGSFEVLNISREYKGRGNSQYSNVYIDANIIEKISNK</sequence>
<accession>A0A174I819</accession>
<dbReference type="GeneID" id="83013665"/>
<dbReference type="Proteomes" id="UP000095558">
    <property type="component" value="Unassembled WGS sequence"/>
</dbReference>
<reference evidence="1 2" key="1">
    <citation type="submission" date="2015-09" db="EMBL/GenBank/DDBJ databases">
        <authorList>
            <consortium name="Pathogen Informatics"/>
        </authorList>
    </citation>
    <scope>NUCLEOTIDE SEQUENCE [LARGE SCALE GENOMIC DNA]</scope>
    <source>
        <strain evidence="1 2">2789STDY5834855</strain>
    </source>
</reference>
<proteinExistence type="predicted"/>
<protein>
    <submittedName>
        <fullName evidence="1">Uncharacterized protein</fullName>
    </submittedName>
</protein>
<evidence type="ECO:0000313" key="2">
    <source>
        <dbReference type="Proteomes" id="UP000095558"/>
    </source>
</evidence>
<organism evidence="1 2">
    <name type="scientific">Clostridium disporicum</name>
    <dbReference type="NCBI Taxonomy" id="84024"/>
    <lineage>
        <taxon>Bacteria</taxon>
        <taxon>Bacillati</taxon>
        <taxon>Bacillota</taxon>
        <taxon>Clostridia</taxon>
        <taxon>Eubacteriales</taxon>
        <taxon>Clostridiaceae</taxon>
        <taxon>Clostridium</taxon>
    </lineage>
</organism>
<gene>
    <name evidence="1" type="ORF">ERS852470_03445</name>
</gene>
<dbReference type="RefSeq" id="WP_156327495.1">
    <property type="nucleotide sequence ID" value="NZ_CYZV01000058.1"/>
</dbReference>
<dbReference type="EMBL" id="CYZV01000058">
    <property type="protein sequence ID" value="CUO81528.1"/>
    <property type="molecule type" value="Genomic_DNA"/>
</dbReference>
<name>A0A174I819_9CLOT</name>
<dbReference type="AlphaFoldDB" id="A0A174I819"/>